<organism evidence="2 3">
    <name type="scientific">Endomicrobium trichonymphae</name>
    <dbReference type="NCBI Taxonomy" id="1408204"/>
    <lineage>
        <taxon>Bacteria</taxon>
        <taxon>Pseudomonadati</taxon>
        <taxon>Elusimicrobiota</taxon>
        <taxon>Endomicrobiia</taxon>
        <taxon>Endomicrobiales</taxon>
        <taxon>Endomicrobiaceae</taxon>
        <taxon>Candidatus Endomicrobiellum</taxon>
    </lineage>
</organism>
<feature type="coiled-coil region" evidence="1">
    <location>
        <begin position="31"/>
        <end position="58"/>
    </location>
</feature>
<dbReference type="PROSITE" id="PS51257">
    <property type="entry name" value="PROKAR_LIPOPROTEIN"/>
    <property type="match status" value="1"/>
</dbReference>
<name>A0A1E5IJX9_ENDTX</name>
<dbReference type="AlphaFoldDB" id="A0A1E5IJX9"/>
<accession>A0A1E5IJX9</accession>
<comment type="caution">
    <text evidence="2">The sequence shown here is derived from an EMBL/GenBank/DDBJ whole genome shotgun (WGS) entry which is preliminary data.</text>
</comment>
<reference evidence="2 3" key="1">
    <citation type="submission" date="2015-11" db="EMBL/GenBank/DDBJ databases">
        <title>Evidence for parallel genomic evolution in an endosymbiosis of termite gut flagellates.</title>
        <authorList>
            <person name="Zheng H."/>
        </authorList>
    </citation>
    <scope>NUCLEOTIDE SEQUENCE [LARGE SCALE GENOMIC DNA]</scope>
    <source>
        <strain evidence="2 3">CET450</strain>
    </source>
</reference>
<protein>
    <recommendedName>
        <fullName evidence="4">Lipoprotein</fullName>
    </recommendedName>
</protein>
<keyword evidence="1" id="KW-0175">Coiled coil</keyword>
<gene>
    <name evidence="2" type="ORF">ATZ36_05300</name>
</gene>
<evidence type="ECO:0008006" key="4">
    <source>
        <dbReference type="Google" id="ProtNLM"/>
    </source>
</evidence>
<keyword evidence="3" id="KW-1185">Reference proteome</keyword>
<proteinExistence type="predicted"/>
<dbReference type="EMBL" id="LNVX01000401">
    <property type="protein sequence ID" value="OEG70258.1"/>
    <property type="molecule type" value="Genomic_DNA"/>
</dbReference>
<evidence type="ECO:0000313" key="3">
    <source>
        <dbReference type="Proteomes" id="UP000095237"/>
    </source>
</evidence>
<dbReference type="Proteomes" id="UP000095237">
    <property type="component" value="Unassembled WGS sequence"/>
</dbReference>
<sequence>MIMKKVISVYIIFGFLLTSFAGCGKLSEVNSHDLLKNLDEVNRKLDALEKKYTASATKSEGVSPTWTELRKLLLLEFLNFLCPQQSVLVLFRSGLGFGGVLVIQIQKLISCR</sequence>
<evidence type="ECO:0000256" key="1">
    <source>
        <dbReference type="SAM" id="Coils"/>
    </source>
</evidence>
<evidence type="ECO:0000313" key="2">
    <source>
        <dbReference type="EMBL" id="OEG70258.1"/>
    </source>
</evidence>